<feature type="transmembrane region" description="Helical" evidence="2">
    <location>
        <begin position="76"/>
        <end position="97"/>
    </location>
</feature>
<keyword evidence="2" id="KW-0472">Membrane</keyword>
<organism evidence="3 4">
    <name type="scientific">Kribbella italica</name>
    <dbReference type="NCBI Taxonomy" id="1540520"/>
    <lineage>
        <taxon>Bacteria</taxon>
        <taxon>Bacillati</taxon>
        <taxon>Actinomycetota</taxon>
        <taxon>Actinomycetes</taxon>
        <taxon>Propionibacteriales</taxon>
        <taxon>Kribbellaceae</taxon>
        <taxon>Kribbella</taxon>
    </lineage>
</organism>
<sequence length="446" mass="48088">MTTQPSSPSLRSEASEVVQTIAFPLILVITGLGLILMPNVVGADWPGWSSTMVLVVLLVVPAAFVLTMVAGATGRVVRWIAVIAVLACGARVVWSLYDARDRAAFTAIALAPFLLLLIAAVLLIAYSWPRATTRALVDTARANGWHASRELPQATRQPAHPSTKQPADLPAHPSTKRPADLPAHPSTKRPADLPAAPLPLPIGRFRVVRNVVQAEHALAFEVRWLEGHGILFRRRRLSVFVGRQLQQELPALEVRPGSGLTRSDLSLESAEFNRSYDVIGEQPPYLMAVLHPRVMQTLLDNRPLGLVVDRDVLLTYQETGLNSDSLQKGMATIHRLNELMPQHVYDQWGIRRPAPSSSSLRFAGRAHQISLGKLYLRWLALSTGLLGVTLATCLAGAAAEAHANQTAFTPARSLTSLLIAAVVLGLAATISGLASRPRLAHGSASA</sequence>
<dbReference type="RefSeq" id="WP_184796250.1">
    <property type="nucleotide sequence ID" value="NZ_JACHMY010000001.1"/>
</dbReference>
<feature type="transmembrane region" description="Helical" evidence="2">
    <location>
        <begin position="375"/>
        <end position="399"/>
    </location>
</feature>
<evidence type="ECO:0000256" key="1">
    <source>
        <dbReference type="SAM" id="MobiDB-lite"/>
    </source>
</evidence>
<dbReference type="AlphaFoldDB" id="A0A7W9MUF2"/>
<feature type="transmembrane region" description="Helical" evidence="2">
    <location>
        <begin position="411"/>
        <end position="434"/>
    </location>
</feature>
<proteinExistence type="predicted"/>
<dbReference type="Proteomes" id="UP000549971">
    <property type="component" value="Unassembled WGS sequence"/>
</dbReference>
<name>A0A7W9MUF2_9ACTN</name>
<evidence type="ECO:0000313" key="3">
    <source>
        <dbReference type="EMBL" id="MBB5836776.1"/>
    </source>
</evidence>
<feature type="compositionally biased region" description="Polar residues" evidence="1">
    <location>
        <begin position="154"/>
        <end position="165"/>
    </location>
</feature>
<evidence type="ECO:0000256" key="2">
    <source>
        <dbReference type="SAM" id="Phobius"/>
    </source>
</evidence>
<reference evidence="3 4" key="1">
    <citation type="submission" date="2020-08" db="EMBL/GenBank/DDBJ databases">
        <title>Sequencing the genomes of 1000 actinobacteria strains.</title>
        <authorList>
            <person name="Klenk H.-P."/>
        </authorList>
    </citation>
    <scope>NUCLEOTIDE SEQUENCE [LARGE SCALE GENOMIC DNA]</scope>
    <source>
        <strain evidence="3 4">DSM 28967</strain>
    </source>
</reference>
<accession>A0A7W9MUF2</accession>
<keyword evidence="2" id="KW-0812">Transmembrane</keyword>
<keyword evidence="2" id="KW-1133">Transmembrane helix</keyword>
<evidence type="ECO:0000313" key="4">
    <source>
        <dbReference type="Proteomes" id="UP000549971"/>
    </source>
</evidence>
<keyword evidence="4" id="KW-1185">Reference proteome</keyword>
<gene>
    <name evidence="3" type="ORF">HDA39_003510</name>
</gene>
<comment type="caution">
    <text evidence="3">The sequence shown here is derived from an EMBL/GenBank/DDBJ whole genome shotgun (WGS) entry which is preliminary data.</text>
</comment>
<feature type="transmembrane region" description="Helical" evidence="2">
    <location>
        <begin position="21"/>
        <end position="41"/>
    </location>
</feature>
<protein>
    <submittedName>
        <fullName evidence="3">Uncharacterized protein</fullName>
    </submittedName>
</protein>
<feature type="transmembrane region" description="Helical" evidence="2">
    <location>
        <begin position="47"/>
        <end position="69"/>
    </location>
</feature>
<dbReference type="EMBL" id="JACHMY010000001">
    <property type="protein sequence ID" value="MBB5836776.1"/>
    <property type="molecule type" value="Genomic_DNA"/>
</dbReference>
<feature type="region of interest" description="Disordered" evidence="1">
    <location>
        <begin position="151"/>
        <end position="193"/>
    </location>
</feature>
<feature type="transmembrane region" description="Helical" evidence="2">
    <location>
        <begin position="103"/>
        <end position="126"/>
    </location>
</feature>